<evidence type="ECO:0000313" key="2">
    <source>
        <dbReference type="Proteomes" id="UP000075902"/>
    </source>
</evidence>
<proteinExistence type="predicted"/>
<reference evidence="1" key="2">
    <citation type="submission" date="2020-05" db="UniProtKB">
        <authorList>
            <consortium name="EnsemblMetazoa"/>
        </authorList>
    </citation>
    <scope>IDENTIFICATION</scope>
    <source>
        <strain evidence="1">CM1001059</strain>
    </source>
</reference>
<organism evidence="1 2">
    <name type="scientific">Anopheles melas</name>
    <dbReference type="NCBI Taxonomy" id="34690"/>
    <lineage>
        <taxon>Eukaryota</taxon>
        <taxon>Metazoa</taxon>
        <taxon>Ecdysozoa</taxon>
        <taxon>Arthropoda</taxon>
        <taxon>Hexapoda</taxon>
        <taxon>Insecta</taxon>
        <taxon>Pterygota</taxon>
        <taxon>Neoptera</taxon>
        <taxon>Endopterygota</taxon>
        <taxon>Diptera</taxon>
        <taxon>Nematocera</taxon>
        <taxon>Culicoidea</taxon>
        <taxon>Culicidae</taxon>
        <taxon>Anophelinae</taxon>
        <taxon>Anopheles</taxon>
    </lineage>
</organism>
<dbReference type="AlphaFoldDB" id="A0A182TTG7"/>
<sequence length="129" mass="14107">MKWIGMRQSHAKPCHLSIASEIKFNEYCNRTLDLVSSGDDQTVTHEPAATMVMMMMPLLSALATAAHCRCTRILRHTCGATTEQRTSPPTHAGDVAKVPVARDDAECRGTIVPYRARLAAATETIVIDL</sequence>
<keyword evidence="2" id="KW-1185">Reference proteome</keyword>
<dbReference type="Proteomes" id="UP000075902">
    <property type="component" value="Unassembled WGS sequence"/>
</dbReference>
<dbReference type="EnsemblMetazoa" id="AMEC008029-RA">
    <property type="protein sequence ID" value="AMEC008029-PA"/>
    <property type="gene ID" value="AMEC008029"/>
</dbReference>
<evidence type="ECO:0000313" key="1">
    <source>
        <dbReference type="EnsemblMetazoa" id="AMEC008029-PA"/>
    </source>
</evidence>
<dbReference type="VEuPathDB" id="VectorBase:AMEC008029"/>
<name>A0A182TTG7_9DIPT</name>
<protein>
    <submittedName>
        <fullName evidence="1">Uncharacterized protein</fullName>
    </submittedName>
</protein>
<reference evidence="2" key="1">
    <citation type="submission" date="2014-01" db="EMBL/GenBank/DDBJ databases">
        <title>The Genome Sequence of Anopheles melas CM1001059_A (V2).</title>
        <authorList>
            <consortium name="The Broad Institute Genomics Platform"/>
            <person name="Neafsey D.E."/>
            <person name="Besansky N."/>
            <person name="Howell P."/>
            <person name="Walton C."/>
            <person name="Young S.K."/>
            <person name="Zeng Q."/>
            <person name="Gargeya S."/>
            <person name="Fitzgerald M."/>
            <person name="Haas B."/>
            <person name="Abouelleil A."/>
            <person name="Allen A.W."/>
            <person name="Alvarado L."/>
            <person name="Arachchi H.M."/>
            <person name="Berlin A.M."/>
            <person name="Chapman S.B."/>
            <person name="Gainer-Dewar J."/>
            <person name="Goldberg J."/>
            <person name="Griggs A."/>
            <person name="Gujja S."/>
            <person name="Hansen M."/>
            <person name="Howarth C."/>
            <person name="Imamovic A."/>
            <person name="Ireland A."/>
            <person name="Larimer J."/>
            <person name="McCowan C."/>
            <person name="Murphy C."/>
            <person name="Pearson M."/>
            <person name="Poon T.W."/>
            <person name="Priest M."/>
            <person name="Roberts A."/>
            <person name="Saif S."/>
            <person name="Shea T."/>
            <person name="Sisk P."/>
            <person name="Sykes S."/>
            <person name="Wortman J."/>
            <person name="Nusbaum C."/>
            <person name="Birren B."/>
        </authorList>
    </citation>
    <scope>NUCLEOTIDE SEQUENCE [LARGE SCALE GENOMIC DNA]</scope>
    <source>
        <strain evidence="2">CM1001059</strain>
    </source>
</reference>
<accession>A0A182TTG7</accession>